<dbReference type="EMBL" id="JAGEUA010000003">
    <property type="protein sequence ID" value="KAL0992710.1"/>
    <property type="molecule type" value="Genomic_DNA"/>
</dbReference>
<dbReference type="GO" id="GO:0051607">
    <property type="term" value="P:defense response to virus"/>
    <property type="evidence" value="ECO:0007669"/>
    <property type="project" value="UniProtKB-KW"/>
</dbReference>
<dbReference type="Gene3D" id="1.20.1250.10">
    <property type="match status" value="1"/>
</dbReference>
<comment type="caution">
    <text evidence="8">The sequence shown here is derived from an EMBL/GenBank/DDBJ whole genome shotgun (WGS) entry which is preliminary data.</text>
</comment>
<dbReference type="GO" id="GO:0005615">
    <property type="term" value="C:extracellular space"/>
    <property type="evidence" value="ECO:0007669"/>
    <property type="project" value="UniProtKB-KW"/>
</dbReference>
<dbReference type="GO" id="GO:0006955">
    <property type="term" value="P:immune response"/>
    <property type="evidence" value="ECO:0007669"/>
    <property type="project" value="UniProtKB-ARBA"/>
</dbReference>
<organism evidence="8 9">
    <name type="scientific">Umbra pygmaea</name>
    <name type="common">Eastern mudminnow</name>
    <dbReference type="NCBI Taxonomy" id="75934"/>
    <lineage>
        <taxon>Eukaryota</taxon>
        <taxon>Metazoa</taxon>
        <taxon>Chordata</taxon>
        <taxon>Craniata</taxon>
        <taxon>Vertebrata</taxon>
        <taxon>Euteleostomi</taxon>
        <taxon>Actinopterygii</taxon>
        <taxon>Neopterygii</taxon>
        <taxon>Teleostei</taxon>
        <taxon>Protacanthopterygii</taxon>
        <taxon>Esociformes</taxon>
        <taxon>Umbridae</taxon>
        <taxon>Umbra</taxon>
    </lineage>
</organism>
<keyword evidence="9" id="KW-1185">Reference proteome</keyword>
<keyword evidence="5" id="KW-0732">Signal</keyword>
<evidence type="ECO:0000256" key="7">
    <source>
        <dbReference type="ARBA" id="ARBA00023157"/>
    </source>
</evidence>
<gene>
    <name evidence="8" type="ORF">UPYG_G00097230</name>
</gene>
<evidence type="ECO:0000313" key="8">
    <source>
        <dbReference type="EMBL" id="KAL0992710.1"/>
    </source>
</evidence>
<evidence type="ECO:0000256" key="3">
    <source>
        <dbReference type="ARBA" id="ARBA00022514"/>
    </source>
</evidence>
<sequence length="140" mass="16621">MQSVCHCCDWVRNHYPILSREYLNLLDEMGGGITKLDVPVPFPVEMYRVIDKAEFQDRVRFLNQTIYEITKLFDEDTNSVTWDKKKLDNFQNILYRQFINLKTCVPPAIKPEEKLKSHFQELNLNILKKNGEFILRGRLV</sequence>
<name>A0ABD0XFZ5_UMBPY</name>
<dbReference type="AlphaFoldDB" id="A0ABD0XFZ5"/>
<dbReference type="Pfam" id="PF00143">
    <property type="entry name" value="Interferon"/>
    <property type="match status" value="1"/>
</dbReference>
<dbReference type="SUPFAM" id="SSF47266">
    <property type="entry name" value="4-helical cytokines"/>
    <property type="match status" value="1"/>
</dbReference>
<protein>
    <submittedName>
        <fullName evidence="8">Uncharacterized protein</fullName>
    </submittedName>
</protein>
<proteinExistence type="inferred from homology"/>
<dbReference type="PANTHER" id="PTHR11691:SF73">
    <property type="entry name" value="INTERFERON BETA"/>
    <property type="match status" value="1"/>
</dbReference>
<keyword evidence="3" id="KW-0202">Cytokine</keyword>
<dbReference type="Proteomes" id="UP001557470">
    <property type="component" value="Unassembled WGS sequence"/>
</dbReference>
<keyword evidence="7" id="KW-1015">Disulfide bond</keyword>
<comment type="similarity">
    <text evidence="2">Belongs to the alpha/beta interferon family.</text>
</comment>
<reference evidence="8 9" key="1">
    <citation type="submission" date="2024-06" db="EMBL/GenBank/DDBJ databases">
        <authorList>
            <person name="Pan Q."/>
            <person name="Wen M."/>
            <person name="Jouanno E."/>
            <person name="Zahm M."/>
            <person name="Klopp C."/>
            <person name="Cabau C."/>
            <person name="Louis A."/>
            <person name="Berthelot C."/>
            <person name="Parey E."/>
            <person name="Roest Crollius H."/>
            <person name="Montfort J."/>
            <person name="Robinson-Rechavi M."/>
            <person name="Bouchez O."/>
            <person name="Lampietro C."/>
            <person name="Lopez Roques C."/>
            <person name="Donnadieu C."/>
            <person name="Postlethwait J."/>
            <person name="Bobe J."/>
            <person name="Verreycken H."/>
            <person name="Guiguen Y."/>
        </authorList>
    </citation>
    <scope>NUCLEOTIDE SEQUENCE [LARGE SCALE GENOMIC DNA]</scope>
    <source>
        <strain evidence="8">Up_M1</strain>
        <tissue evidence="8">Testis</tissue>
    </source>
</reference>
<dbReference type="InterPro" id="IPR009079">
    <property type="entry name" value="4_helix_cytokine-like_core"/>
</dbReference>
<dbReference type="PANTHER" id="PTHR11691">
    <property type="entry name" value="TYPE I INTERFERON"/>
    <property type="match status" value="1"/>
</dbReference>
<evidence type="ECO:0000256" key="2">
    <source>
        <dbReference type="ARBA" id="ARBA00011033"/>
    </source>
</evidence>
<dbReference type="InterPro" id="IPR000471">
    <property type="entry name" value="Interferon_alpha/beta/delta"/>
</dbReference>
<evidence type="ECO:0000313" key="9">
    <source>
        <dbReference type="Proteomes" id="UP001557470"/>
    </source>
</evidence>
<accession>A0ABD0XFZ5</accession>
<evidence type="ECO:0000256" key="4">
    <source>
        <dbReference type="ARBA" id="ARBA00022525"/>
    </source>
</evidence>
<keyword evidence="4" id="KW-0964">Secreted</keyword>
<evidence type="ECO:0000256" key="6">
    <source>
        <dbReference type="ARBA" id="ARBA00023118"/>
    </source>
</evidence>
<dbReference type="GO" id="GO:0005125">
    <property type="term" value="F:cytokine activity"/>
    <property type="evidence" value="ECO:0007669"/>
    <property type="project" value="UniProtKB-KW"/>
</dbReference>
<evidence type="ECO:0000256" key="5">
    <source>
        <dbReference type="ARBA" id="ARBA00022729"/>
    </source>
</evidence>
<comment type="subcellular location">
    <subcellularLocation>
        <location evidence="1">Secreted</location>
    </subcellularLocation>
</comment>
<keyword evidence="6" id="KW-0051">Antiviral defense</keyword>
<evidence type="ECO:0000256" key="1">
    <source>
        <dbReference type="ARBA" id="ARBA00004613"/>
    </source>
</evidence>